<protein>
    <recommendedName>
        <fullName evidence="2">Secretion system C-terminal sorting domain-containing protein</fullName>
    </recommendedName>
</protein>
<proteinExistence type="predicted"/>
<evidence type="ECO:0000256" key="1">
    <source>
        <dbReference type="ARBA" id="ARBA00022729"/>
    </source>
</evidence>
<sequence>MKKIYLLGGILCSAWFYSQSLVGGLNSGGVSNENLIHTVGEIYVVPTNPDEQNSGTLGVLSQTVLTVLGVNEVVTNQEKINVFPNPTADYITITVSSKTKPKDVSIYDMSGKLVSQKEINNSRIDLSFLPKGVYMLTFNNLELKPVKIIKK</sequence>
<name>A0A316WSG3_9FLAO</name>
<dbReference type="RefSeq" id="WP_109620848.1">
    <property type="nucleotide sequence ID" value="NZ_PPEI02000003.1"/>
</dbReference>
<keyword evidence="1" id="KW-0732">Signal</keyword>
<dbReference type="Proteomes" id="UP000236182">
    <property type="component" value="Unassembled WGS sequence"/>
</dbReference>
<evidence type="ECO:0000313" key="3">
    <source>
        <dbReference type="EMBL" id="PWN64381.1"/>
    </source>
</evidence>
<feature type="domain" description="Secretion system C-terminal sorting" evidence="2">
    <location>
        <begin position="82"/>
        <end position="142"/>
    </location>
</feature>
<reference evidence="3" key="1">
    <citation type="submission" date="2018-04" db="EMBL/GenBank/DDBJ databases">
        <title>Draft Genome Sequences of Chryseobacterium lactis NCTC11390T isolated from milk, Chryseobacterium oncorhynchi 701B-08T from rainbow trout, and Chryseobacterium viscerum 687B-08T from diseased fish.</title>
        <authorList>
            <person name="Jeong J.-J."/>
            <person name="Lee Y.J."/>
            <person name="Pathiraja D."/>
            <person name="Park B."/>
            <person name="Choi I.-G."/>
            <person name="Kim K.D."/>
        </authorList>
    </citation>
    <scope>NUCLEOTIDE SEQUENCE [LARGE SCALE GENOMIC DNA]</scope>
    <source>
        <strain evidence="3">701B-08</strain>
    </source>
</reference>
<dbReference type="EMBL" id="PPEI02000003">
    <property type="protein sequence ID" value="PWN64381.1"/>
    <property type="molecule type" value="Genomic_DNA"/>
</dbReference>
<comment type="caution">
    <text evidence="3">The sequence shown here is derived from an EMBL/GenBank/DDBJ whole genome shotgun (WGS) entry which is preliminary data.</text>
</comment>
<dbReference type="InterPro" id="IPR026444">
    <property type="entry name" value="Secre_tail"/>
</dbReference>
<dbReference type="Pfam" id="PF18962">
    <property type="entry name" value="Por_Secre_tail"/>
    <property type="match status" value="1"/>
</dbReference>
<accession>A0A316WSG3</accession>
<dbReference type="OrthoDB" id="1270026at2"/>
<keyword evidence="4" id="KW-1185">Reference proteome</keyword>
<dbReference type="AlphaFoldDB" id="A0A316WSG3"/>
<evidence type="ECO:0000259" key="2">
    <source>
        <dbReference type="Pfam" id="PF18962"/>
    </source>
</evidence>
<gene>
    <name evidence="3" type="ORF">C1638_010795</name>
</gene>
<organism evidence="3 4">
    <name type="scientific">Chryseobacterium oncorhynchi</name>
    <dbReference type="NCBI Taxonomy" id="741074"/>
    <lineage>
        <taxon>Bacteria</taxon>
        <taxon>Pseudomonadati</taxon>
        <taxon>Bacteroidota</taxon>
        <taxon>Flavobacteriia</taxon>
        <taxon>Flavobacteriales</taxon>
        <taxon>Weeksellaceae</taxon>
        <taxon>Chryseobacterium group</taxon>
        <taxon>Chryseobacterium</taxon>
    </lineage>
</organism>
<evidence type="ECO:0000313" key="4">
    <source>
        <dbReference type="Proteomes" id="UP000236182"/>
    </source>
</evidence>
<dbReference type="NCBIfam" id="TIGR04183">
    <property type="entry name" value="Por_Secre_tail"/>
    <property type="match status" value="1"/>
</dbReference>